<reference evidence="2 3" key="1">
    <citation type="submission" date="2013-03" db="EMBL/GenBank/DDBJ databases">
        <authorList>
            <person name="Fiebig A."/>
            <person name="Goeker M."/>
            <person name="Klenk H.-P.P."/>
        </authorList>
    </citation>
    <scope>NUCLEOTIDE SEQUENCE [LARGE SCALE GENOMIC DNA]</scope>
    <source>
        <strain evidence="3">DSM 19469</strain>
    </source>
</reference>
<feature type="region of interest" description="Disordered" evidence="1">
    <location>
        <begin position="251"/>
        <end position="271"/>
    </location>
</feature>
<evidence type="ECO:0008006" key="4">
    <source>
        <dbReference type="Google" id="ProtNLM"/>
    </source>
</evidence>
<keyword evidence="3" id="KW-1185">Reference proteome</keyword>
<protein>
    <recommendedName>
        <fullName evidence="4">Glycosyl transferase family 2</fullName>
    </recommendedName>
</protein>
<accession>W8S2J0</accession>
<evidence type="ECO:0000256" key="1">
    <source>
        <dbReference type="SAM" id="MobiDB-lite"/>
    </source>
</evidence>
<sequence>MAKEFACALTHVRHETFFLEKWIDHYSGIVGRENLHVVIDGDDWEPEVDLTGIHTEVLLEAPRRRIKNDRFMAKEMSGRANKLRKRYEHVIRGDVDEYVVIDPASGLDWPQAFEELTEQGYIFALGVDMVEAEDETAPIDRTQPILGQRRRGFVADRYTKPFVITRWNNWAGGAHRLLNRPTVISNHFFLFHMALADKTVAEERLAARGGLQQHRSFVDHQTGRLEAIADHGLSAPIDFAEACAVGRGQFPVEPDGSVTKRPRAATDPRATEQGLPTIVPERFFGLA</sequence>
<name>W8S2J0_9RHOB</name>
<dbReference type="eggNOG" id="COG0463">
    <property type="taxonomic scope" value="Bacteria"/>
</dbReference>
<organism evidence="2 3">
    <name type="scientific">Roseicyclus elongatus DSM 19469</name>
    <dbReference type="NCBI Taxonomy" id="1294273"/>
    <lineage>
        <taxon>Bacteria</taxon>
        <taxon>Pseudomonadati</taxon>
        <taxon>Pseudomonadota</taxon>
        <taxon>Alphaproteobacteria</taxon>
        <taxon>Rhodobacterales</taxon>
        <taxon>Roseobacteraceae</taxon>
        <taxon>Roseicyclus</taxon>
    </lineage>
</organism>
<dbReference type="RefSeq" id="WP_025312197.1">
    <property type="nucleotide sequence ID" value="NZ_CP004372.1"/>
</dbReference>
<dbReference type="STRING" id="1294273.roselon_02051"/>
<dbReference type="HOGENOM" id="CLU_955910_0_0_5"/>
<evidence type="ECO:0000313" key="3">
    <source>
        <dbReference type="Proteomes" id="UP000019593"/>
    </source>
</evidence>
<evidence type="ECO:0000313" key="2">
    <source>
        <dbReference type="EMBL" id="AHM04402.1"/>
    </source>
</evidence>
<proteinExistence type="predicted"/>
<dbReference type="AlphaFoldDB" id="W8S2J0"/>
<gene>
    <name evidence="2" type="ORF">roselon_02051</name>
</gene>
<dbReference type="OrthoDB" id="835336at2"/>
<dbReference type="EMBL" id="CP004372">
    <property type="protein sequence ID" value="AHM04402.1"/>
    <property type="molecule type" value="Genomic_DNA"/>
</dbReference>
<dbReference type="KEGG" id="red:roselon_02051"/>
<dbReference type="Proteomes" id="UP000019593">
    <property type="component" value="Chromosome"/>
</dbReference>